<dbReference type="GO" id="GO:0006635">
    <property type="term" value="P:fatty acid beta-oxidation"/>
    <property type="evidence" value="ECO:0007669"/>
    <property type="project" value="TreeGrafter"/>
</dbReference>
<comment type="caution">
    <text evidence="9">The sequence shown here is derived from an EMBL/GenBank/DDBJ whole genome shotgun (WGS) entry which is preliminary data.</text>
</comment>
<evidence type="ECO:0000256" key="1">
    <source>
        <dbReference type="ARBA" id="ARBA00008575"/>
    </source>
</evidence>
<keyword evidence="5" id="KW-0472">Membrane</keyword>
<feature type="region of interest" description="Disordered" evidence="6">
    <location>
        <begin position="123"/>
        <end position="145"/>
    </location>
</feature>
<dbReference type="EMBL" id="ASPP01000394">
    <property type="protein sequence ID" value="ETO36680.1"/>
    <property type="molecule type" value="Genomic_DNA"/>
</dbReference>
<evidence type="ECO:0000256" key="5">
    <source>
        <dbReference type="ARBA" id="ARBA00023136"/>
    </source>
</evidence>
<keyword evidence="10" id="KW-1185">Reference proteome</keyword>
<feature type="chain" id="PRO_5004975770" evidence="7">
    <location>
        <begin position="23"/>
        <end position="327"/>
    </location>
</feature>
<evidence type="ECO:0000256" key="3">
    <source>
        <dbReference type="ARBA" id="ARBA00022692"/>
    </source>
</evidence>
<feature type="signal peptide" evidence="7">
    <location>
        <begin position="1"/>
        <end position="22"/>
    </location>
</feature>
<dbReference type="AlphaFoldDB" id="X6PDU5"/>
<dbReference type="InterPro" id="IPR017871">
    <property type="entry name" value="ABC_transporter-like_CS"/>
</dbReference>
<gene>
    <name evidence="9" type="ORF">RFI_00381</name>
</gene>
<dbReference type="InterPro" id="IPR027417">
    <property type="entry name" value="P-loop_NTPase"/>
</dbReference>
<keyword evidence="9" id="KW-0547">Nucleotide-binding</keyword>
<keyword evidence="2" id="KW-0813">Transport</keyword>
<evidence type="ECO:0000256" key="7">
    <source>
        <dbReference type="SAM" id="SignalP"/>
    </source>
</evidence>
<dbReference type="OrthoDB" id="422637at2759"/>
<dbReference type="GO" id="GO:0005778">
    <property type="term" value="C:peroxisomal membrane"/>
    <property type="evidence" value="ECO:0007669"/>
    <property type="project" value="TreeGrafter"/>
</dbReference>
<reference evidence="9 10" key="1">
    <citation type="journal article" date="2013" name="Curr. Biol.">
        <title>The Genome of the Foraminiferan Reticulomyxa filosa.</title>
        <authorList>
            <person name="Glockner G."/>
            <person name="Hulsmann N."/>
            <person name="Schleicher M."/>
            <person name="Noegel A.A."/>
            <person name="Eichinger L."/>
            <person name="Gallinger C."/>
            <person name="Pawlowski J."/>
            <person name="Sierra R."/>
            <person name="Euteneuer U."/>
            <person name="Pillet L."/>
            <person name="Moustafa A."/>
            <person name="Platzer M."/>
            <person name="Groth M."/>
            <person name="Szafranski K."/>
            <person name="Schliwa M."/>
        </authorList>
    </citation>
    <scope>NUCLEOTIDE SEQUENCE [LARGE SCALE GENOMIC DNA]</scope>
</reference>
<dbReference type="PANTHER" id="PTHR11384:SF59">
    <property type="entry name" value="LYSOSOMAL COBALAMIN TRANSPORTER ABCD4"/>
    <property type="match status" value="1"/>
</dbReference>
<protein>
    <submittedName>
        <fullName evidence="9">ATP-binding cassette superfamily</fullName>
    </submittedName>
</protein>
<evidence type="ECO:0000256" key="6">
    <source>
        <dbReference type="SAM" id="MobiDB-lite"/>
    </source>
</evidence>
<sequence length="327" mass="37612">MLLVRGHYFFLFLFVCLHCGDNQTIDISICKKKKKIYIYILGENLMITGRNGSGKSSILRALSGIWRVSDGKIHISPLLHSANDLYFLPQRSYLVPGLSVRQQLSYPNIQVGAAAYEKKSELEKDAPNGHGGNSNSPLKNGHRVSSNAIERKELGDITSDEDIIELLNLCDLGRLPLYYGLNSPVDTMFWHQLSPGEQQLIGLCRVLLRKPKIAFLDECCSAVSADKKHWFYQACSQREITLVSVAHDTSIQKYHKNHLQYKHVPIKIFTLIINYVYDKRVCQLIWMKLLFMQFHHLFLDPLSFIFFNPNFFKAIPSVYETRFILRN</sequence>
<evidence type="ECO:0000259" key="8">
    <source>
        <dbReference type="PROSITE" id="PS50893"/>
    </source>
</evidence>
<accession>X6PDU5</accession>
<dbReference type="SUPFAM" id="SSF52540">
    <property type="entry name" value="P-loop containing nucleoside triphosphate hydrolases"/>
    <property type="match status" value="1"/>
</dbReference>
<dbReference type="Proteomes" id="UP000023152">
    <property type="component" value="Unassembled WGS sequence"/>
</dbReference>
<name>X6PDU5_RETFI</name>
<dbReference type="PANTHER" id="PTHR11384">
    <property type="entry name" value="ATP-BINDING CASSETTE, SUB-FAMILY D MEMBER"/>
    <property type="match status" value="1"/>
</dbReference>
<proteinExistence type="inferred from homology"/>
<dbReference type="InterPro" id="IPR003439">
    <property type="entry name" value="ABC_transporter-like_ATP-bd"/>
</dbReference>
<dbReference type="InterPro" id="IPR050835">
    <property type="entry name" value="ABC_transporter_sub-D"/>
</dbReference>
<evidence type="ECO:0000256" key="4">
    <source>
        <dbReference type="ARBA" id="ARBA00022989"/>
    </source>
</evidence>
<keyword evidence="9" id="KW-0067">ATP-binding</keyword>
<dbReference type="GO" id="GO:0015910">
    <property type="term" value="P:long-chain fatty acid import into peroxisome"/>
    <property type="evidence" value="ECO:0007669"/>
    <property type="project" value="TreeGrafter"/>
</dbReference>
<dbReference type="GO" id="GO:0042626">
    <property type="term" value="F:ATPase-coupled transmembrane transporter activity"/>
    <property type="evidence" value="ECO:0007669"/>
    <property type="project" value="TreeGrafter"/>
</dbReference>
<dbReference type="GO" id="GO:0005324">
    <property type="term" value="F:long-chain fatty acid transmembrane transporter activity"/>
    <property type="evidence" value="ECO:0007669"/>
    <property type="project" value="TreeGrafter"/>
</dbReference>
<dbReference type="GO" id="GO:0007031">
    <property type="term" value="P:peroxisome organization"/>
    <property type="evidence" value="ECO:0007669"/>
    <property type="project" value="TreeGrafter"/>
</dbReference>
<dbReference type="GO" id="GO:0042760">
    <property type="term" value="P:very long-chain fatty acid catabolic process"/>
    <property type="evidence" value="ECO:0007669"/>
    <property type="project" value="TreeGrafter"/>
</dbReference>
<organism evidence="9 10">
    <name type="scientific">Reticulomyxa filosa</name>
    <dbReference type="NCBI Taxonomy" id="46433"/>
    <lineage>
        <taxon>Eukaryota</taxon>
        <taxon>Sar</taxon>
        <taxon>Rhizaria</taxon>
        <taxon>Retaria</taxon>
        <taxon>Foraminifera</taxon>
        <taxon>Monothalamids</taxon>
        <taxon>Reticulomyxidae</taxon>
        <taxon>Reticulomyxa</taxon>
    </lineage>
</organism>
<dbReference type="GO" id="GO:0016887">
    <property type="term" value="F:ATP hydrolysis activity"/>
    <property type="evidence" value="ECO:0007669"/>
    <property type="project" value="InterPro"/>
</dbReference>
<dbReference type="Pfam" id="PF00005">
    <property type="entry name" value="ABC_tran"/>
    <property type="match status" value="1"/>
</dbReference>
<keyword evidence="4" id="KW-1133">Transmembrane helix</keyword>
<dbReference type="PROSITE" id="PS00211">
    <property type="entry name" value="ABC_TRANSPORTER_1"/>
    <property type="match status" value="1"/>
</dbReference>
<comment type="similarity">
    <text evidence="1">Belongs to the ABC transporter superfamily. ABCD family. Peroxisomal fatty acyl CoA transporter (TC 3.A.1.203) subfamily.</text>
</comment>
<feature type="domain" description="ABC transporter" evidence="8">
    <location>
        <begin position="17"/>
        <end position="289"/>
    </location>
</feature>
<feature type="compositionally biased region" description="Polar residues" evidence="6">
    <location>
        <begin position="133"/>
        <end position="145"/>
    </location>
</feature>
<evidence type="ECO:0000256" key="2">
    <source>
        <dbReference type="ARBA" id="ARBA00022448"/>
    </source>
</evidence>
<dbReference type="PROSITE" id="PS50893">
    <property type="entry name" value="ABC_TRANSPORTER_2"/>
    <property type="match status" value="1"/>
</dbReference>
<evidence type="ECO:0000313" key="10">
    <source>
        <dbReference type="Proteomes" id="UP000023152"/>
    </source>
</evidence>
<dbReference type="GO" id="GO:0005524">
    <property type="term" value="F:ATP binding"/>
    <property type="evidence" value="ECO:0007669"/>
    <property type="project" value="UniProtKB-KW"/>
</dbReference>
<evidence type="ECO:0000313" key="9">
    <source>
        <dbReference type="EMBL" id="ETO36680.1"/>
    </source>
</evidence>
<keyword evidence="3" id="KW-0812">Transmembrane</keyword>
<keyword evidence="7" id="KW-0732">Signal</keyword>
<dbReference type="Gene3D" id="3.40.50.300">
    <property type="entry name" value="P-loop containing nucleotide triphosphate hydrolases"/>
    <property type="match status" value="1"/>
</dbReference>